<evidence type="ECO:0008006" key="3">
    <source>
        <dbReference type="Google" id="ProtNLM"/>
    </source>
</evidence>
<evidence type="ECO:0000313" key="1">
    <source>
        <dbReference type="EMBL" id="KYQ51732.1"/>
    </source>
</evidence>
<name>A0A151WUX4_9HYME</name>
<organism evidence="1 2">
    <name type="scientific">Mycetomoellerius zeteki</name>
    <dbReference type="NCBI Taxonomy" id="64791"/>
    <lineage>
        <taxon>Eukaryota</taxon>
        <taxon>Metazoa</taxon>
        <taxon>Ecdysozoa</taxon>
        <taxon>Arthropoda</taxon>
        <taxon>Hexapoda</taxon>
        <taxon>Insecta</taxon>
        <taxon>Pterygota</taxon>
        <taxon>Neoptera</taxon>
        <taxon>Endopterygota</taxon>
        <taxon>Hymenoptera</taxon>
        <taxon>Apocrita</taxon>
        <taxon>Aculeata</taxon>
        <taxon>Formicoidea</taxon>
        <taxon>Formicidae</taxon>
        <taxon>Myrmicinae</taxon>
        <taxon>Mycetomoellerius</taxon>
    </lineage>
</organism>
<proteinExistence type="predicted"/>
<keyword evidence="2" id="KW-1185">Reference proteome</keyword>
<dbReference type="PANTHER" id="PTHR46704">
    <property type="entry name" value="CXC DOMAIN-CONTAINING PROTEIN-RELATED"/>
    <property type="match status" value="1"/>
</dbReference>
<evidence type="ECO:0000313" key="2">
    <source>
        <dbReference type="Proteomes" id="UP000075809"/>
    </source>
</evidence>
<dbReference type="AlphaFoldDB" id="A0A151WUX4"/>
<gene>
    <name evidence="1" type="ORF">ALC60_09160</name>
</gene>
<sequence>MPQKDYYVDVLSSFGFCATYNDAVTYEVSTVYHPQPRILSQPDVILQYAADNADINVSTIDGHNTVHIMGVIKIISPSNAVLADMPIVKCKSKPNAESLAAVSHVPLLTYENNEVAGMSKIIVEGIDYDVILNEQICSKVDLLWVYGKWRGVNGLPGWNGFLEKLTKNNKDFTTSTVMFLPFIHHPASNKDTIYTTLDCAVRNAKSHGQNCFIITFDQPLYYKAREIVAAADIQSDIANVVVRLGGFHMLMSFLGAIGYIMEGSGLKEALSVIYAPNSVDKMLDGHAFARSVRGHGLVRVALMKLIYDKLKIDQNLQQFLDGYMMDIMRRTMSYDNIEESEDVLNEVMQLFNDEVAKLKGGGPTAQLWLQYIEMISIANDFIRAERLGLWNDHLTSVQRMLPYFHASGHFLYAKSAHLYLQDMIALKDKMDNQDYINFTKTFAVRRTNKFNCGTWTDMTIEQSLMKSMKTEGGVSRGRSTHESVLCKWIYGMHATMAISEEIEKFCDLSFDTADQHVDSRDSRIERDNNDIEKIVQWFTLHNPFSTCNEVVSISTGIVGNNQINCYNAKEIGLQSIKEMIGVTFDKITLKRSKRVVPLSSVNTSIMVHNSQVPIDPLMLFQRISLNKKFEENLCEYLQYELSPYPTALFDNVGMRKTQKSKIYQYLEPINYQLVCDNATYIIDGGFLMHRVVWQKHDTFNIIINKYINYLSNNFGQNTVVIFDGYSDTSKNIKAMEQLRRTAAVSTSCEVHFNESMEVPISQDKFLSNRFNKRKLIEMLIDNFEKVGISTRQSRDDADVLIVETAIEKSINNTTIIVGEDIDLLILLIARTQILDQPTSIFFKKPGKNNVETKIYSTESLNKYPHCKKNILFLHAMTGCDTTSTLFGKGKIKVMKMFEKRSDLHNSVEIFQQENCARDALVNAGIHFLLAMYGAPKSENSIDNYRYCSFAKLTRQSTAVKFQLLPPTSSAAQQHIFRVYYQIQTWLGKEIDPEQWGWELKNNILQPITTLLPPASDDLLNTIFCNCTKGCGGKCGCKKIGLRCSKACGHCRGQSCLNAESTSEEINEDVDLNTAISPLDVLSETFDEIQIEDIDDE</sequence>
<dbReference type="PANTHER" id="PTHR46704:SF1">
    <property type="entry name" value="TELOMERE LENGTH REGULATION PROTEIN TEL2 HOMOLOG"/>
    <property type="match status" value="1"/>
</dbReference>
<accession>A0A151WUX4</accession>
<dbReference type="Proteomes" id="UP000075809">
    <property type="component" value="Unassembled WGS sequence"/>
</dbReference>
<reference evidence="1 2" key="1">
    <citation type="submission" date="2015-09" db="EMBL/GenBank/DDBJ databases">
        <title>Trachymyrmex zeteki WGS genome.</title>
        <authorList>
            <person name="Nygaard S."/>
            <person name="Hu H."/>
            <person name="Boomsma J."/>
            <person name="Zhang G."/>
        </authorList>
    </citation>
    <scope>NUCLEOTIDE SEQUENCE [LARGE SCALE GENOMIC DNA]</scope>
    <source>
        <strain evidence="1">Tzet28-1</strain>
        <tissue evidence="1">Whole body</tissue>
    </source>
</reference>
<protein>
    <recommendedName>
        <fullName evidence="3">Tesmin/TSO1-like CXC domain-containing protein</fullName>
    </recommendedName>
</protein>
<dbReference type="EMBL" id="KQ982715">
    <property type="protein sequence ID" value="KYQ51732.1"/>
    <property type="molecule type" value="Genomic_DNA"/>
</dbReference>